<comment type="caution">
    <text evidence="2">The sequence shown here is derived from an EMBL/GenBank/DDBJ whole genome shotgun (WGS) entry which is preliminary data.</text>
</comment>
<feature type="transmembrane region" description="Helical" evidence="1">
    <location>
        <begin position="87"/>
        <end position="108"/>
    </location>
</feature>
<organism evidence="2 3">
    <name type="scientific">Flavobacterium circumlabens</name>
    <dbReference type="NCBI Taxonomy" id="2133765"/>
    <lineage>
        <taxon>Bacteria</taxon>
        <taxon>Pseudomonadati</taxon>
        <taxon>Bacteroidota</taxon>
        <taxon>Flavobacteriia</taxon>
        <taxon>Flavobacteriales</taxon>
        <taxon>Flavobacteriaceae</taxon>
        <taxon>Flavobacterium</taxon>
    </lineage>
</organism>
<name>A0ABY2B774_9FLAO</name>
<evidence type="ECO:0000313" key="3">
    <source>
        <dbReference type="Proteomes" id="UP000295270"/>
    </source>
</evidence>
<keyword evidence="1" id="KW-1133">Transmembrane helix</keyword>
<evidence type="ECO:0000313" key="2">
    <source>
        <dbReference type="EMBL" id="TCN61208.1"/>
    </source>
</evidence>
<feature type="transmembrane region" description="Helical" evidence="1">
    <location>
        <begin position="54"/>
        <end position="81"/>
    </location>
</feature>
<proteinExistence type="predicted"/>
<sequence length="128" mass="14702">MSFVLFLIQIINMAFEELKENTENIQDQAKVYLDSHLAYYKLWGFKVAMKSTTLIFKFTLILLCFSMVMIFGSFAAAYAFGSLFESTALGFLTVGGIYLVFTVLLFFLKDKFVEGPILEKFSEIFFND</sequence>
<keyword evidence="1" id="KW-0812">Transmembrane</keyword>
<reference evidence="2 3" key="1">
    <citation type="journal article" date="2015" name="Stand. Genomic Sci.">
        <title>Genomic Encyclopedia of Bacterial and Archaeal Type Strains, Phase III: the genomes of soil and plant-associated and newly described type strains.</title>
        <authorList>
            <person name="Whitman W.B."/>
            <person name="Woyke T."/>
            <person name="Klenk H.P."/>
            <person name="Zhou Y."/>
            <person name="Lilburn T.G."/>
            <person name="Beck B.J."/>
            <person name="De Vos P."/>
            <person name="Vandamme P."/>
            <person name="Eisen J.A."/>
            <person name="Garrity G."/>
            <person name="Hugenholtz P."/>
            <person name="Kyrpides N.C."/>
        </authorList>
    </citation>
    <scope>NUCLEOTIDE SEQUENCE [LARGE SCALE GENOMIC DNA]</scope>
    <source>
        <strain evidence="2 3">P5626</strain>
    </source>
</reference>
<dbReference type="EMBL" id="SLWA01000001">
    <property type="protein sequence ID" value="TCN61208.1"/>
    <property type="molecule type" value="Genomic_DNA"/>
</dbReference>
<protein>
    <recommendedName>
        <fullName evidence="4">Competence protein</fullName>
    </recommendedName>
</protein>
<accession>A0ABY2B774</accession>
<evidence type="ECO:0008006" key="4">
    <source>
        <dbReference type="Google" id="ProtNLM"/>
    </source>
</evidence>
<gene>
    <name evidence="2" type="ORF">EV142_101796</name>
</gene>
<evidence type="ECO:0000256" key="1">
    <source>
        <dbReference type="SAM" id="Phobius"/>
    </source>
</evidence>
<keyword evidence="1" id="KW-0472">Membrane</keyword>
<dbReference type="Proteomes" id="UP000295270">
    <property type="component" value="Unassembled WGS sequence"/>
</dbReference>
<keyword evidence="3" id="KW-1185">Reference proteome</keyword>